<organism evidence="2 4">
    <name type="scientific">Fluoribacter gormanii</name>
    <dbReference type="NCBI Taxonomy" id="464"/>
    <lineage>
        <taxon>Bacteria</taxon>
        <taxon>Pseudomonadati</taxon>
        <taxon>Pseudomonadota</taxon>
        <taxon>Gammaproteobacteria</taxon>
        <taxon>Legionellales</taxon>
        <taxon>Legionellaceae</taxon>
        <taxon>Fluoribacter</taxon>
    </lineage>
</organism>
<reference evidence="2 4" key="2">
    <citation type="submission" date="2018-06" db="EMBL/GenBank/DDBJ databases">
        <authorList>
            <consortium name="Pathogen Informatics"/>
            <person name="Doyle S."/>
        </authorList>
    </citation>
    <scope>NUCLEOTIDE SEQUENCE [LARGE SCALE GENOMIC DNA]</scope>
    <source>
        <strain evidence="2 4">NCTC11401</strain>
    </source>
</reference>
<gene>
    <name evidence="2" type="ORF">NCTC11401_02215</name>
    <name evidence="1" type="ORF">SAMN05421777_10895</name>
</gene>
<evidence type="ECO:0000313" key="2">
    <source>
        <dbReference type="EMBL" id="STO25380.1"/>
    </source>
</evidence>
<protein>
    <submittedName>
        <fullName evidence="2">Uncharacterized protein</fullName>
    </submittedName>
</protein>
<dbReference type="Proteomes" id="UP000254374">
    <property type="component" value="Unassembled WGS sequence"/>
</dbReference>
<evidence type="ECO:0000313" key="1">
    <source>
        <dbReference type="EMBL" id="SIR22996.1"/>
    </source>
</evidence>
<dbReference type="RefSeq" id="WP_058468695.1">
    <property type="nucleotide sequence ID" value="NZ_CAAAIX010000015.1"/>
</dbReference>
<dbReference type="AlphaFoldDB" id="A0A377GKM9"/>
<evidence type="ECO:0000313" key="3">
    <source>
        <dbReference type="Proteomes" id="UP000186808"/>
    </source>
</evidence>
<dbReference type="EMBL" id="FTNL01000008">
    <property type="protein sequence ID" value="SIR22996.1"/>
    <property type="molecule type" value="Genomic_DNA"/>
</dbReference>
<keyword evidence="3" id="KW-1185">Reference proteome</keyword>
<reference evidence="1 3" key="1">
    <citation type="submission" date="2017-01" db="EMBL/GenBank/DDBJ databases">
        <authorList>
            <person name="Varghese N."/>
            <person name="Submissions S."/>
        </authorList>
    </citation>
    <scope>NUCLEOTIDE SEQUENCE [LARGE SCALE GENOMIC DNA]</scope>
    <source>
        <strain evidence="1 3">ATCC 33342</strain>
    </source>
</reference>
<evidence type="ECO:0000313" key="4">
    <source>
        <dbReference type="Proteomes" id="UP000254374"/>
    </source>
</evidence>
<dbReference type="EMBL" id="UGGV01000001">
    <property type="protein sequence ID" value="STO25380.1"/>
    <property type="molecule type" value="Genomic_DNA"/>
</dbReference>
<proteinExistence type="predicted"/>
<accession>A0A377GKM9</accession>
<sequence length="196" mass="22568">MRAKFFNKKTIPQTSQNAFALLNSDTLSSIEKILSNFIHLIDIEKSVLTHPHSAISDNQEFLKDLKARFNKMRKALDHGKPYRSLFSDVCKLKEGLEVIFGYYQTQIELCQPIAKDYLRKIRSEDSDVATLLHKIAYTEKKYAFHQNESKIIKKHIINVTAQDVMEQDMTSIQEIVQQSLSVDHLDDSEFSCIGSL</sequence>
<name>A0A377GKM9_9GAMM</name>
<dbReference type="OrthoDB" id="5652850at2"/>
<dbReference type="Proteomes" id="UP000186808">
    <property type="component" value="Unassembled WGS sequence"/>
</dbReference>